<feature type="chain" id="PRO_5020741663" evidence="1">
    <location>
        <begin position="25"/>
        <end position="114"/>
    </location>
</feature>
<dbReference type="Proteomes" id="UP000294914">
    <property type="component" value="Unassembled WGS sequence"/>
</dbReference>
<dbReference type="PANTHER" id="PTHR34606:SF15">
    <property type="entry name" value="BON DOMAIN-CONTAINING PROTEIN"/>
    <property type="match status" value="1"/>
</dbReference>
<reference evidence="3 4" key="1">
    <citation type="submission" date="2019-03" db="EMBL/GenBank/DDBJ databases">
        <title>Genomic Encyclopedia of Type Strains, Phase IV (KMG-IV): sequencing the most valuable type-strain genomes for metagenomic binning, comparative biology and taxonomic classification.</title>
        <authorList>
            <person name="Goeker M."/>
        </authorList>
    </citation>
    <scope>NUCLEOTIDE SEQUENCE [LARGE SCALE GENOMIC DNA]</scope>
    <source>
        <strain evidence="3 4">DSM 16326</strain>
    </source>
</reference>
<dbReference type="OrthoDB" id="5647907at2"/>
<keyword evidence="4" id="KW-1185">Reference proteome</keyword>
<dbReference type="EMBL" id="SOQX01000006">
    <property type="protein sequence ID" value="TDY00023.1"/>
    <property type="molecule type" value="Genomic_DNA"/>
</dbReference>
<dbReference type="InterPro" id="IPR007055">
    <property type="entry name" value="BON_dom"/>
</dbReference>
<dbReference type="PANTHER" id="PTHR34606">
    <property type="entry name" value="BON DOMAIN-CONTAINING PROTEIN"/>
    <property type="match status" value="1"/>
</dbReference>
<evidence type="ECO:0000256" key="1">
    <source>
        <dbReference type="SAM" id="SignalP"/>
    </source>
</evidence>
<dbReference type="Pfam" id="PF04972">
    <property type="entry name" value="BON"/>
    <property type="match status" value="1"/>
</dbReference>
<protein>
    <submittedName>
        <fullName evidence="3">BON domain-containing protein</fullName>
    </submittedName>
</protein>
<dbReference type="PROSITE" id="PS50914">
    <property type="entry name" value="BON"/>
    <property type="match status" value="1"/>
</dbReference>
<proteinExistence type="predicted"/>
<accession>A0A4R8IS77</accession>
<gene>
    <name evidence="3" type="ORF">EDC23_2184</name>
</gene>
<evidence type="ECO:0000313" key="3">
    <source>
        <dbReference type="EMBL" id="TDY00023.1"/>
    </source>
</evidence>
<dbReference type="RefSeq" id="WP_134084419.1">
    <property type="nucleotide sequence ID" value="NZ_SOQX01000006.1"/>
</dbReference>
<comment type="caution">
    <text evidence="3">The sequence shown here is derived from an EMBL/GenBank/DDBJ whole genome shotgun (WGS) entry which is preliminary data.</text>
</comment>
<evidence type="ECO:0000313" key="4">
    <source>
        <dbReference type="Proteomes" id="UP000294914"/>
    </source>
</evidence>
<dbReference type="InterPro" id="IPR051686">
    <property type="entry name" value="Lipoprotein_DolP"/>
</dbReference>
<dbReference type="Gene3D" id="3.30.1340.30">
    <property type="match status" value="1"/>
</dbReference>
<organism evidence="3 4">
    <name type="scientific">Thiohalophilus thiocyanatoxydans</name>
    <dbReference type="NCBI Taxonomy" id="381308"/>
    <lineage>
        <taxon>Bacteria</taxon>
        <taxon>Pseudomonadati</taxon>
        <taxon>Pseudomonadota</taxon>
        <taxon>Gammaproteobacteria</taxon>
        <taxon>Thiohalomonadales</taxon>
        <taxon>Thiohalophilaceae</taxon>
        <taxon>Thiohalophilus</taxon>
    </lineage>
</organism>
<dbReference type="AlphaFoldDB" id="A0A4R8IS77"/>
<feature type="signal peptide" evidence="1">
    <location>
        <begin position="1"/>
        <end position="24"/>
    </location>
</feature>
<keyword evidence="1" id="KW-0732">Signal</keyword>
<feature type="domain" description="BON" evidence="2">
    <location>
        <begin position="45"/>
        <end position="113"/>
    </location>
</feature>
<evidence type="ECO:0000259" key="2">
    <source>
        <dbReference type="PROSITE" id="PS50914"/>
    </source>
</evidence>
<name>A0A4R8IS77_9GAMM</name>
<sequence>MFRLPPLLIALLLTIQLAACGTLAATGGHHGSSEYGFNDNETTPSDTRISATIRRQLIKDPDINASRITVNTTEGVVTLNGEVGDETIRQKIIRLCRKTPGVKQVNTRLRLIQD</sequence>